<reference evidence="2" key="1">
    <citation type="submission" date="2014-02" db="EMBL/GenBank/DDBJ databases">
        <title>The Genome Sequence of Trichophyton rubrum (morphotype fischeri) CBS 288.86.</title>
        <authorList>
            <consortium name="The Broad Institute Genomics Platform"/>
            <person name="Cuomo C.A."/>
            <person name="White T.C."/>
            <person name="Graser Y."/>
            <person name="Martinez-Rossi N."/>
            <person name="Heitman J."/>
            <person name="Young S.K."/>
            <person name="Zeng Q."/>
            <person name="Gargeya S."/>
            <person name="Abouelleil A."/>
            <person name="Alvarado L."/>
            <person name="Chapman S.B."/>
            <person name="Gainer-Dewar J."/>
            <person name="Goldberg J."/>
            <person name="Griggs A."/>
            <person name="Gujja S."/>
            <person name="Hansen M."/>
            <person name="Howarth C."/>
            <person name="Imamovic A."/>
            <person name="Larimer J."/>
            <person name="Martinez D."/>
            <person name="Murphy C."/>
            <person name="Pearson M.D."/>
            <person name="Persinoti G."/>
            <person name="Poon T."/>
            <person name="Priest M."/>
            <person name="Roberts A.D."/>
            <person name="Saif S."/>
            <person name="Shea T.D."/>
            <person name="Sykes S.N."/>
            <person name="Wortman J."/>
            <person name="Nusbaum C."/>
            <person name="Birren B."/>
        </authorList>
    </citation>
    <scope>NUCLEOTIDE SEQUENCE [LARGE SCALE GENOMIC DNA]</scope>
    <source>
        <strain evidence="2">CBS 288.86</strain>
    </source>
</reference>
<dbReference type="EMBL" id="KK207883">
    <property type="protein sequence ID" value="EZF50564.1"/>
    <property type="molecule type" value="Genomic_DNA"/>
</dbReference>
<gene>
    <name evidence="2" type="ORF">H103_05987</name>
</gene>
<name>A0A022VX85_TRIRU</name>
<dbReference type="AlphaFoldDB" id="A0A022VX85"/>
<sequence length="113" mass="13131">MLYMHSLTNDTFRFNTSRIITSGILHTEQMRTHRIQHHRHRPTLTGHQLAKSKCKDKEGNQGTIKGDANHVSIYGRIWYGIYIPCYGMDTSQRQADVRNSQRRYSGKQAGQLK</sequence>
<organism evidence="2">
    <name type="scientific">Trichophyton rubrum CBS 288.86</name>
    <dbReference type="NCBI Taxonomy" id="1215330"/>
    <lineage>
        <taxon>Eukaryota</taxon>
        <taxon>Fungi</taxon>
        <taxon>Dikarya</taxon>
        <taxon>Ascomycota</taxon>
        <taxon>Pezizomycotina</taxon>
        <taxon>Eurotiomycetes</taxon>
        <taxon>Eurotiomycetidae</taxon>
        <taxon>Onygenales</taxon>
        <taxon>Arthrodermataceae</taxon>
        <taxon>Trichophyton</taxon>
    </lineage>
</organism>
<dbReference type="HOGENOM" id="CLU_2135314_0_0_1"/>
<dbReference type="Proteomes" id="UP000023758">
    <property type="component" value="Unassembled WGS sequence"/>
</dbReference>
<proteinExistence type="predicted"/>
<accession>A0A022VX85</accession>
<protein>
    <submittedName>
        <fullName evidence="2">Uncharacterized protein</fullName>
    </submittedName>
</protein>
<evidence type="ECO:0000313" key="2">
    <source>
        <dbReference type="EMBL" id="EZF50564.1"/>
    </source>
</evidence>
<evidence type="ECO:0000256" key="1">
    <source>
        <dbReference type="SAM" id="MobiDB-lite"/>
    </source>
</evidence>
<feature type="region of interest" description="Disordered" evidence="1">
    <location>
        <begin position="93"/>
        <end position="113"/>
    </location>
</feature>